<sequence length="373" mass="42494">MKIAMDARGINWYKGTGIGTYTDKILRYMIQNNKDNFYQIYWSGENYQDFEDVNTKIVIASKKHHRFFEQQYFPSNLKKENVDIYHIPQNGIGISESIPCKKVVTIHDLIPYILPETVGRGYLSKFLREMPRILELCDGVITVSECSKRDVLKFFPIEEDKVFVTPLAADSKYKPLDKDKCQEILREAYNITKPFVLYIGGFSPRKNVSALMTAFSSIHKNLDEEHDLVIVGANKDDINILKQLSVDLNIESNVIFTGFVQEELLPVFYNSCNVFVYPSIYEGFGLPPLEAMSCGTPVITSDISSIPEVVGDGGILIDPFNMKSIMYSLEALLNDESIRIELSTKALKRASQFSWSKTSEQTIEAYKNILYGK</sequence>
<dbReference type="CDD" id="cd03809">
    <property type="entry name" value="GT4_MtfB-like"/>
    <property type="match status" value="1"/>
</dbReference>
<organism evidence="4 5">
    <name type="scientific">Clostridium tanneri</name>
    <dbReference type="NCBI Taxonomy" id="3037988"/>
    <lineage>
        <taxon>Bacteria</taxon>
        <taxon>Bacillati</taxon>
        <taxon>Bacillota</taxon>
        <taxon>Clostridia</taxon>
        <taxon>Eubacteriales</taxon>
        <taxon>Clostridiaceae</taxon>
        <taxon>Clostridium</taxon>
    </lineage>
</organism>
<evidence type="ECO:0000256" key="1">
    <source>
        <dbReference type="ARBA" id="ARBA00022679"/>
    </source>
</evidence>
<gene>
    <name evidence="4" type="ORF">P8V03_05540</name>
</gene>
<dbReference type="SUPFAM" id="SSF53756">
    <property type="entry name" value="UDP-Glycosyltransferase/glycogen phosphorylase"/>
    <property type="match status" value="1"/>
</dbReference>
<dbReference type="Pfam" id="PF13439">
    <property type="entry name" value="Glyco_transf_4"/>
    <property type="match status" value="1"/>
</dbReference>
<evidence type="ECO:0000259" key="2">
    <source>
        <dbReference type="Pfam" id="PF00534"/>
    </source>
</evidence>
<proteinExistence type="predicted"/>
<dbReference type="PANTHER" id="PTHR46401:SF2">
    <property type="entry name" value="GLYCOSYLTRANSFERASE WBBK-RELATED"/>
    <property type="match status" value="1"/>
</dbReference>
<dbReference type="InterPro" id="IPR001296">
    <property type="entry name" value="Glyco_trans_1"/>
</dbReference>
<comment type="caution">
    <text evidence="4">The sequence shown here is derived from an EMBL/GenBank/DDBJ whole genome shotgun (WGS) entry which is preliminary data.</text>
</comment>
<dbReference type="EMBL" id="JARUJP010000005">
    <property type="protein sequence ID" value="MDW8800617.1"/>
    <property type="molecule type" value="Genomic_DNA"/>
</dbReference>
<reference evidence="4 5" key="1">
    <citation type="submission" date="2023-04" db="EMBL/GenBank/DDBJ databases">
        <title>Clostridium tannerae sp. nov., isolated from the fecal material of an alpaca.</title>
        <authorList>
            <person name="Miller S."/>
            <person name="Hendry M."/>
            <person name="King J."/>
            <person name="Sankaranarayanan K."/>
            <person name="Lawson P.A."/>
        </authorList>
    </citation>
    <scope>NUCLEOTIDE SEQUENCE [LARGE SCALE GENOMIC DNA]</scope>
    <source>
        <strain evidence="4 5">A1-XYC3</strain>
    </source>
</reference>
<name>A0ABU4JR56_9CLOT</name>
<dbReference type="Pfam" id="PF00534">
    <property type="entry name" value="Glycos_transf_1"/>
    <property type="match status" value="1"/>
</dbReference>
<dbReference type="Proteomes" id="UP001281656">
    <property type="component" value="Unassembled WGS sequence"/>
</dbReference>
<dbReference type="RefSeq" id="WP_318797131.1">
    <property type="nucleotide sequence ID" value="NZ_JARUJP010000005.1"/>
</dbReference>
<feature type="domain" description="Glycosyl transferase family 1" evidence="2">
    <location>
        <begin position="187"/>
        <end position="347"/>
    </location>
</feature>
<evidence type="ECO:0000313" key="4">
    <source>
        <dbReference type="EMBL" id="MDW8800617.1"/>
    </source>
</evidence>
<dbReference type="InterPro" id="IPR028098">
    <property type="entry name" value="Glyco_trans_4-like_N"/>
</dbReference>
<keyword evidence="5" id="KW-1185">Reference proteome</keyword>
<protein>
    <submittedName>
        <fullName evidence="4">Glycosyltransferase family 1 protein</fullName>
    </submittedName>
</protein>
<accession>A0ABU4JR56</accession>
<feature type="domain" description="Glycosyltransferase subfamily 4-like N-terminal" evidence="3">
    <location>
        <begin position="60"/>
        <end position="170"/>
    </location>
</feature>
<dbReference type="PANTHER" id="PTHR46401">
    <property type="entry name" value="GLYCOSYLTRANSFERASE WBBK-RELATED"/>
    <property type="match status" value="1"/>
</dbReference>
<evidence type="ECO:0000313" key="5">
    <source>
        <dbReference type="Proteomes" id="UP001281656"/>
    </source>
</evidence>
<keyword evidence="1" id="KW-0808">Transferase</keyword>
<dbReference type="Gene3D" id="3.40.50.2000">
    <property type="entry name" value="Glycogen Phosphorylase B"/>
    <property type="match status" value="2"/>
</dbReference>
<evidence type="ECO:0000259" key="3">
    <source>
        <dbReference type="Pfam" id="PF13439"/>
    </source>
</evidence>